<protein>
    <submittedName>
        <fullName evidence="2">Uncharacterized protein</fullName>
    </submittedName>
</protein>
<sequence>MVLELRGLNKKILDLDVAFKLLLSVSKPHTISVEEIISTLDVHEDKLKDHLIKREEKQKAHSDRNRGRGRGHGRGRSCGKGSGRCSFKIEDSDDKSFFKDKSKVTCYNYKKKGHYSNECWFPKKKRSKNDEEKANVTKEQITKTTLLMTFEVNEVL</sequence>
<dbReference type="Gene3D" id="4.10.60.10">
    <property type="entry name" value="Zinc finger, CCHC-type"/>
    <property type="match status" value="1"/>
</dbReference>
<dbReference type="GO" id="GO:0003676">
    <property type="term" value="F:nucleic acid binding"/>
    <property type="evidence" value="ECO:0007669"/>
    <property type="project" value="InterPro"/>
</dbReference>
<evidence type="ECO:0000313" key="3">
    <source>
        <dbReference type="Proteomes" id="UP000663760"/>
    </source>
</evidence>
<reference evidence="2" key="1">
    <citation type="submission" date="2020-02" db="EMBL/GenBank/DDBJ databases">
        <authorList>
            <person name="Scholz U."/>
            <person name="Mascher M."/>
            <person name="Fiebig A."/>
        </authorList>
    </citation>
    <scope>NUCLEOTIDE SEQUENCE</scope>
</reference>
<dbReference type="GO" id="GO:0008270">
    <property type="term" value="F:zinc ion binding"/>
    <property type="evidence" value="ECO:0007669"/>
    <property type="project" value="InterPro"/>
</dbReference>
<accession>A0A7I8KYE6</accession>
<evidence type="ECO:0000256" key="1">
    <source>
        <dbReference type="SAM" id="MobiDB-lite"/>
    </source>
</evidence>
<dbReference type="EMBL" id="LR746272">
    <property type="protein sequence ID" value="CAA7402542.1"/>
    <property type="molecule type" value="Genomic_DNA"/>
</dbReference>
<feature type="compositionally biased region" description="Basic and acidic residues" evidence="1">
    <location>
        <begin position="51"/>
        <end position="66"/>
    </location>
</feature>
<dbReference type="InterPro" id="IPR036875">
    <property type="entry name" value="Znf_CCHC_sf"/>
</dbReference>
<organism evidence="2 3">
    <name type="scientific">Spirodela intermedia</name>
    <name type="common">Intermediate duckweed</name>
    <dbReference type="NCBI Taxonomy" id="51605"/>
    <lineage>
        <taxon>Eukaryota</taxon>
        <taxon>Viridiplantae</taxon>
        <taxon>Streptophyta</taxon>
        <taxon>Embryophyta</taxon>
        <taxon>Tracheophyta</taxon>
        <taxon>Spermatophyta</taxon>
        <taxon>Magnoliopsida</taxon>
        <taxon>Liliopsida</taxon>
        <taxon>Araceae</taxon>
        <taxon>Lemnoideae</taxon>
        <taxon>Spirodela</taxon>
    </lineage>
</organism>
<feature type="compositionally biased region" description="Basic residues" evidence="1">
    <location>
        <begin position="67"/>
        <end position="77"/>
    </location>
</feature>
<dbReference type="Proteomes" id="UP000663760">
    <property type="component" value="Chromosome 9"/>
</dbReference>
<gene>
    <name evidence="2" type="ORF">SI8410_09013220</name>
</gene>
<dbReference type="SUPFAM" id="SSF57756">
    <property type="entry name" value="Retrovirus zinc finger-like domains"/>
    <property type="match status" value="1"/>
</dbReference>
<keyword evidence="3" id="KW-1185">Reference proteome</keyword>
<evidence type="ECO:0000313" key="2">
    <source>
        <dbReference type="EMBL" id="CAA7402542.1"/>
    </source>
</evidence>
<dbReference type="AlphaFoldDB" id="A0A7I8KYE6"/>
<proteinExistence type="predicted"/>
<feature type="region of interest" description="Disordered" evidence="1">
    <location>
        <begin position="51"/>
        <end position="89"/>
    </location>
</feature>
<name>A0A7I8KYE6_SPIIN</name>